<proteinExistence type="predicted"/>
<protein>
    <submittedName>
        <fullName evidence="1">Uncharacterized protein</fullName>
    </submittedName>
</protein>
<gene>
    <name evidence="1" type="ORF">GCM10011386_08540</name>
</gene>
<dbReference type="EMBL" id="BMIK01000002">
    <property type="protein sequence ID" value="GGC18983.1"/>
    <property type="molecule type" value="Genomic_DNA"/>
</dbReference>
<dbReference type="Proteomes" id="UP000597338">
    <property type="component" value="Unassembled WGS sequence"/>
</dbReference>
<sequence>MKKLLTLIVGFFVILGISSCTKEEIIQQINYNKIIPYTITQNEWKPVAGRPDLWVATLDFPEIDQYVVDYGTVLVDISFGDGIYEPLTTVYDGVAYRYDYSVGTLVIDVSFADGLRGDLPQPGRADIKVILLDTEDY</sequence>
<dbReference type="PROSITE" id="PS51257">
    <property type="entry name" value="PROKAR_LIPOPROTEIN"/>
    <property type="match status" value="1"/>
</dbReference>
<organism evidence="1 2">
    <name type="scientific">Parapedobacter defluvii</name>
    <dbReference type="NCBI Taxonomy" id="2045106"/>
    <lineage>
        <taxon>Bacteria</taxon>
        <taxon>Pseudomonadati</taxon>
        <taxon>Bacteroidota</taxon>
        <taxon>Sphingobacteriia</taxon>
        <taxon>Sphingobacteriales</taxon>
        <taxon>Sphingobacteriaceae</taxon>
        <taxon>Parapedobacter</taxon>
    </lineage>
</organism>
<keyword evidence="2" id="KW-1185">Reference proteome</keyword>
<comment type="caution">
    <text evidence="1">The sequence shown here is derived from an EMBL/GenBank/DDBJ whole genome shotgun (WGS) entry which is preliminary data.</text>
</comment>
<reference evidence="2" key="1">
    <citation type="journal article" date="2019" name="Int. J. Syst. Evol. Microbiol.">
        <title>The Global Catalogue of Microorganisms (GCM) 10K type strain sequencing project: providing services to taxonomists for standard genome sequencing and annotation.</title>
        <authorList>
            <consortium name="The Broad Institute Genomics Platform"/>
            <consortium name="The Broad Institute Genome Sequencing Center for Infectious Disease"/>
            <person name="Wu L."/>
            <person name="Ma J."/>
        </authorList>
    </citation>
    <scope>NUCLEOTIDE SEQUENCE [LARGE SCALE GENOMIC DNA]</scope>
    <source>
        <strain evidence="2">CGMCC 1.15342</strain>
    </source>
</reference>
<evidence type="ECO:0000313" key="2">
    <source>
        <dbReference type="Proteomes" id="UP000597338"/>
    </source>
</evidence>
<dbReference type="RefSeq" id="WP_188747809.1">
    <property type="nucleotide sequence ID" value="NZ_BMIK01000002.1"/>
</dbReference>
<name>A0ABQ1L3C9_9SPHI</name>
<evidence type="ECO:0000313" key="1">
    <source>
        <dbReference type="EMBL" id="GGC18983.1"/>
    </source>
</evidence>
<accession>A0ABQ1L3C9</accession>